<dbReference type="GO" id="GO:0016787">
    <property type="term" value="F:hydrolase activity"/>
    <property type="evidence" value="ECO:0007669"/>
    <property type="project" value="UniProtKB-KW"/>
</dbReference>
<evidence type="ECO:0000259" key="2">
    <source>
        <dbReference type="PROSITE" id="PS51462"/>
    </source>
</evidence>
<dbReference type="PANTHER" id="PTHR43736:SF4">
    <property type="entry name" value="SLR1690 PROTEIN"/>
    <property type="match status" value="1"/>
</dbReference>
<dbReference type="CDD" id="cd18873">
    <property type="entry name" value="NUDIX_NadM_like"/>
    <property type="match status" value="1"/>
</dbReference>
<dbReference type="AlphaFoldDB" id="E6QUE4"/>
<proteinExistence type="predicted"/>
<dbReference type="PROSITE" id="PS00893">
    <property type="entry name" value="NUDIX_BOX"/>
    <property type="match status" value="1"/>
</dbReference>
<dbReference type="Pfam" id="PF21906">
    <property type="entry name" value="WHD_NrtR"/>
    <property type="match status" value="1"/>
</dbReference>
<dbReference type="InterPro" id="IPR000086">
    <property type="entry name" value="NUDIX_hydrolase_dom"/>
</dbReference>
<dbReference type="InterPro" id="IPR036388">
    <property type="entry name" value="WH-like_DNA-bd_sf"/>
</dbReference>
<evidence type="ECO:0000313" key="3">
    <source>
        <dbReference type="EMBL" id="CBI10866.1"/>
    </source>
</evidence>
<dbReference type="InterPro" id="IPR015797">
    <property type="entry name" value="NUDIX_hydrolase-like_dom_sf"/>
</dbReference>
<sequence>MAFCYDYPHPAVTADVVVFTVREERLAVLLIQRAQAPYAHYWALPGGFIEPNETLEQGALRELFEETGLANVYLEQLYTFGKPDRDPRERIISVAYIALAPIERLAPMAASDATAVGWFDLNDLPPLAFDHQDMVRLAHQRLRAKLDYSTLAFHLLETTFTFGELQQVYELIQGTAIDKRNFRKLMHGLNWLEETGKTRRVGQHKPAKLYRLAVSSPLNPIR</sequence>
<dbReference type="Pfam" id="PF00293">
    <property type="entry name" value="NUDIX"/>
    <property type="match status" value="1"/>
</dbReference>
<dbReference type="SUPFAM" id="SSF46785">
    <property type="entry name" value="Winged helix' DNA-binding domain"/>
    <property type="match status" value="1"/>
</dbReference>
<protein>
    <submittedName>
        <fullName evidence="3">NUDIX hydrolase</fullName>
    </submittedName>
</protein>
<feature type="domain" description="Nudix hydrolase" evidence="2">
    <location>
        <begin position="7"/>
        <end position="142"/>
    </location>
</feature>
<accession>E6QUE4</accession>
<dbReference type="InterPro" id="IPR036390">
    <property type="entry name" value="WH_DNA-bd_sf"/>
</dbReference>
<dbReference type="Gene3D" id="3.90.79.10">
    <property type="entry name" value="Nucleoside Triphosphate Pyrophosphohydrolase"/>
    <property type="match status" value="1"/>
</dbReference>
<reference evidence="3" key="1">
    <citation type="submission" date="2009-10" db="EMBL/GenBank/DDBJ databases">
        <title>Diversity of trophic interactions inside an arsenic-rich microbial ecosystem.</title>
        <authorList>
            <person name="Bertin P.N."/>
            <person name="Heinrich-Salmeron A."/>
            <person name="Pelletier E."/>
            <person name="Goulhen-Chollet F."/>
            <person name="Arsene-Ploetze F."/>
            <person name="Gallien S."/>
            <person name="Calteau A."/>
            <person name="Vallenet D."/>
            <person name="Casiot C."/>
            <person name="Chane-Woon-Ming B."/>
            <person name="Giloteaux L."/>
            <person name="Barakat M."/>
            <person name="Bonnefoy V."/>
            <person name="Bruneel O."/>
            <person name="Chandler M."/>
            <person name="Cleiss J."/>
            <person name="Duran R."/>
            <person name="Elbaz-Poulichet F."/>
            <person name="Fonknechten N."/>
            <person name="Lauga B."/>
            <person name="Mornico D."/>
            <person name="Ortet P."/>
            <person name="Schaeffer C."/>
            <person name="Siguier P."/>
            <person name="Alexander Thil Smith A."/>
            <person name="Van Dorsselaer A."/>
            <person name="Weissenbach J."/>
            <person name="Medigue C."/>
            <person name="Le Paslier D."/>
        </authorList>
    </citation>
    <scope>NUCLEOTIDE SEQUENCE</scope>
</reference>
<dbReference type="InterPro" id="IPR020084">
    <property type="entry name" value="NUDIX_hydrolase_CS"/>
</dbReference>
<dbReference type="PROSITE" id="PS51462">
    <property type="entry name" value="NUDIX"/>
    <property type="match status" value="1"/>
</dbReference>
<keyword evidence="1 3" id="KW-0378">Hydrolase</keyword>
<comment type="caution">
    <text evidence="3">The sequence shown here is derived from an EMBL/GenBank/DDBJ whole genome shotgun (WGS) entry which is preliminary data.</text>
</comment>
<dbReference type="InterPro" id="IPR020476">
    <property type="entry name" value="Nudix_hydrolase"/>
</dbReference>
<dbReference type="SUPFAM" id="SSF55811">
    <property type="entry name" value="Nudix"/>
    <property type="match status" value="1"/>
</dbReference>
<dbReference type="PRINTS" id="PR00502">
    <property type="entry name" value="NUDIXFAMILY"/>
</dbReference>
<name>E6QUE4_9ZZZZ</name>
<dbReference type="InterPro" id="IPR054105">
    <property type="entry name" value="WHD_NrtR"/>
</dbReference>
<organism evidence="3">
    <name type="scientific">mine drainage metagenome</name>
    <dbReference type="NCBI Taxonomy" id="410659"/>
    <lineage>
        <taxon>unclassified sequences</taxon>
        <taxon>metagenomes</taxon>
        <taxon>ecological metagenomes</taxon>
    </lineage>
</organism>
<dbReference type="EMBL" id="CABR01000111">
    <property type="protein sequence ID" value="CBI10866.1"/>
    <property type="molecule type" value="Genomic_DNA"/>
</dbReference>
<evidence type="ECO:0000256" key="1">
    <source>
        <dbReference type="ARBA" id="ARBA00022801"/>
    </source>
</evidence>
<dbReference type="Gene3D" id="1.10.10.10">
    <property type="entry name" value="Winged helix-like DNA-binding domain superfamily/Winged helix DNA-binding domain"/>
    <property type="match status" value="1"/>
</dbReference>
<dbReference type="PANTHER" id="PTHR43736">
    <property type="entry name" value="ADP-RIBOSE PYROPHOSPHATASE"/>
    <property type="match status" value="1"/>
</dbReference>
<gene>
    <name evidence="3" type="ORF">CARN7_1668</name>
</gene>